<sequence length="107" mass="12012">MTCLVPFAARLAYTKAECIPESKEAFPSSLRRDTKSWVSFTMTSVQNHRRTDTSGKDENRVLGGYKATLKNPNVGEEAKERHNVQSTTMESAMTHLMACKQRDSVLT</sequence>
<evidence type="ECO:0000313" key="2">
    <source>
        <dbReference type="Proteomes" id="UP001203297"/>
    </source>
</evidence>
<gene>
    <name evidence="1" type="ORF">B0F90DRAFT_341247</name>
</gene>
<protein>
    <submittedName>
        <fullName evidence="1">Uncharacterized protein</fullName>
    </submittedName>
</protein>
<proteinExistence type="predicted"/>
<dbReference type="EMBL" id="WTXG01000149">
    <property type="protein sequence ID" value="KAI0291657.1"/>
    <property type="molecule type" value="Genomic_DNA"/>
</dbReference>
<keyword evidence="2" id="KW-1185">Reference proteome</keyword>
<accession>A0AAD4LW14</accession>
<name>A0AAD4LW14_9AGAM</name>
<comment type="caution">
    <text evidence="1">The sequence shown here is derived from an EMBL/GenBank/DDBJ whole genome shotgun (WGS) entry which is preliminary data.</text>
</comment>
<dbReference type="Proteomes" id="UP001203297">
    <property type="component" value="Unassembled WGS sequence"/>
</dbReference>
<dbReference type="AlphaFoldDB" id="A0AAD4LW14"/>
<dbReference type="Pfam" id="PF10346">
    <property type="entry name" value="Con-6"/>
    <property type="match status" value="1"/>
</dbReference>
<reference evidence="1" key="1">
    <citation type="journal article" date="2022" name="New Phytol.">
        <title>Evolutionary transition to the ectomycorrhizal habit in the genomes of a hyperdiverse lineage of mushroom-forming fungi.</title>
        <authorList>
            <person name="Looney B."/>
            <person name="Miyauchi S."/>
            <person name="Morin E."/>
            <person name="Drula E."/>
            <person name="Courty P.E."/>
            <person name="Kohler A."/>
            <person name="Kuo A."/>
            <person name="LaButti K."/>
            <person name="Pangilinan J."/>
            <person name="Lipzen A."/>
            <person name="Riley R."/>
            <person name="Andreopoulos W."/>
            <person name="He G."/>
            <person name="Johnson J."/>
            <person name="Nolan M."/>
            <person name="Tritt A."/>
            <person name="Barry K.W."/>
            <person name="Grigoriev I.V."/>
            <person name="Nagy L.G."/>
            <person name="Hibbett D."/>
            <person name="Henrissat B."/>
            <person name="Matheny P.B."/>
            <person name="Labbe J."/>
            <person name="Martin F.M."/>
        </authorList>
    </citation>
    <scope>NUCLEOTIDE SEQUENCE</scope>
    <source>
        <strain evidence="1">BPL690</strain>
    </source>
</reference>
<dbReference type="InterPro" id="IPR018824">
    <property type="entry name" value="Conidiation-specific_6"/>
</dbReference>
<evidence type="ECO:0000313" key="1">
    <source>
        <dbReference type="EMBL" id="KAI0291657.1"/>
    </source>
</evidence>
<organism evidence="1 2">
    <name type="scientific">Multifurca ochricompacta</name>
    <dbReference type="NCBI Taxonomy" id="376703"/>
    <lineage>
        <taxon>Eukaryota</taxon>
        <taxon>Fungi</taxon>
        <taxon>Dikarya</taxon>
        <taxon>Basidiomycota</taxon>
        <taxon>Agaricomycotina</taxon>
        <taxon>Agaricomycetes</taxon>
        <taxon>Russulales</taxon>
        <taxon>Russulaceae</taxon>
        <taxon>Multifurca</taxon>
    </lineage>
</organism>